<organism evidence="1 2">
    <name type="scientific">Pedobacter planticolens</name>
    <dbReference type="NCBI Taxonomy" id="2679964"/>
    <lineage>
        <taxon>Bacteria</taxon>
        <taxon>Pseudomonadati</taxon>
        <taxon>Bacteroidota</taxon>
        <taxon>Sphingobacteriia</taxon>
        <taxon>Sphingobacteriales</taxon>
        <taxon>Sphingobacteriaceae</taxon>
        <taxon>Pedobacter</taxon>
    </lineage>
</organism>
<comment type="caution">
    <text evidence="1">The sequence shown here is derived from an EMBL/GenBank/DDBJ whole genome shotgun (WGS) entry which is preliminary data.</text>
</comment>
<dbReference type="RefSeq" id="WP_182922504.1">
    <property type="nucleotide sequence ID" value="NZ_WNXD01000002.1"/>
</dbReference>
<gene>
    <name evidence="1" type="ORF">GM921_09970</name>
</gene>
<sequence>MDRLAEFMENASKDDRILPTHISLFAAICCMKKDENSEGIKVTRRELMRYGCIKAISTYHIILADLQAFGYIVYKPSFHPIKGSLVYLT</sequence>
<evidence type="ECO:0000313" key="1">
    <source>
        <dbReference type="EMBL" id="MBB2145814.1"/>
    </source>
</evidence>
<protein>
    <submittedName>
        <fullName evidence="1">Uncharacterized protein</fullName>
    </submittedName>
</protein>
<dbReference type="AlphaFoldDB" id="A0A923IW44"/>
<keyword evidence="2" id="KW-1185">Reference proteome</keyword>
<evidence type="ECO:0000313" key="2">
    <source>
        <dbReference type="Proteomes" id="UP000601055"/>
    </source>
</evidence>
<dbReference type="Proteomes" id="UP000601055">
    <property type="component" value="Unassembled WGS sequence"/>
</dbReference>
<accession>A0A923IW44</accession>
<dbReference type="EMBL" id="WNXD01000002">
    <property type="protein sequence ID" value="MBB2145814.1"/>
    <property type="molecule type" value="Genomic_DNA"/>
</dbReference>
<name>A0A923IW44_9SPHI</name>
<reference evidence="1" key="1">
    <citation type="submission" date="2019-11" db="EMBL/GenBank/DDBJ databases">
        <title>Description of Pedobacter sp. LMG 31464T.</title>
        <authorList>
            <person name="Carlier A."/>
            <person name="Qi S."/>
            <person name="Vandamme P."/>
        </authorList>
    </citation>
    <scope>NUCLEOTIDE SEQUENCE</scope>
    <source>
        <strain evidence="1">LMG 31464</strain>
    </source>
</reference>
<proteinExistence type="predicted"/>